<evidence type="ECO:0000313" key="2">
    <source>
        <dbReference type="EMBL" id="SVE02396.1"/>
    </source>
</evidence>
<dbReference type="Gene3D" id="1.10.10.10">
    <property type="entry name" value="Winged helix-like DNA-binding domain superfamily/Winged helix DNA-binding domain"/>
    <property type="match status" value="1"/>
</dbReference>
<dbReference type="InterPro" id="IPR041657">
    <property type="entry name" value="HTH_17"/>
</dbReference>
<dbReference type="Pfam" id="PF12728">
    <property type="entry name" value="HTH_17"/>
    <property type="match status" value="1"/>
</dbReference>
<dbReference type="EMBL" id="UINC01188940">
    <property type="protein sequence ID" value="SVE02396.1"/>
    <property type="molecule type" value="Genomic_DNA"/>
</dbReference>
<dbReference type="InterPro" id="IPR036388">
    <property type="entry name" value="WH-like_DNA-bd_sf"/>
</dbReference>
<dbReference type="AlphaFoldDB" id="A0A383A3D6"/>
<feature type="domain" description="Helix-turn-helix" evidence="1">
    <location>
        <begin position="15"/>
        <end position="59"/>
    </location>
</feature>
<sequence length="67" mass="7519">MKTPKETTDGLITKVELADRLKVSPRTVSTWMNCKALPHIKCGKTVRFDWAAVVSHLERHFGKGLPS</sequence>
<proteinExistence type="predicted"/>
<dbReference type="InterPro" id="IPR009061">
    <property type="entry name" value="DNA-bd_dom_put_sf"/>
</dbReference>
<organism evidence="2">
    <name type="scientific">marine metagenome</name>
    <dbReference type="NCBI Taxonomy" id="408172"/>
    <lineage>
        <taxon>unclassified sequences</taxon>
        <taxon>metagenomes</taxon>
        <taxon>ecological metagenomes</taxon>
    </lineage>
</organism>
<dbReference type="SUPFAM" id="SSF46955">
    <property type="entry name" value="Putative DNA-binding domain"/>
    <property type="match status" value="1"/>
</dbReference>
<evidence type="ECO:0000259" key="1">
    <source>
        <dbReference type="Pfam" id="PF12728"/>
    </source>
</evidence>
<name>A0A383A3D6_9ZZZZ</name>
<gene>
    <name evidence="2" type="ORF">METZ01_LOCUS455250</name>
</gene>
<accession>A0A383A3D6</accession>
<reference evidence="2" key="1">
    <citation type="submission" date="2018-05" db="EMBL/GenBank/DDBJ databases">
        <authorList>
            <person name="Lanie J.A."/>
            <person name="Ng W.-L."/>
            <person name="Kazmierczak K.M."/>
            <person name="Andrzejewski T.M."/>
            <person name="Davidsen T.M."/>
            <person name="Wayne K.J."/>
            <person name="Tettelin H."/>
            <person name="Glass J.I."/>
            <person name="Rusch D."/>
            <person name="Podicherti R."/>
            <person name="Tsui H.-C.T."/>
            <person name="Winkler M.E."/>
        </authorList>
    </citation>
    <scope>NUCLEOTIDE SEQUENCE</scope>
</reference>
<protein>
    <recommendedName>
        <fullName evidence="1">Helix-turn-helix domain-containing protein</fullName>
    </recommendedName>
</protein>